<dbReference type="AlphaFoldDB" id="A0A6J6TRC8"/>
<keyword evidence="1" id="KW-0472">Membrane</keyword>
<sequence length="673" mass="76026">MEREIQILERTLLFIAITVPAVTALGYFLGPEPYLQNSHLLIPPLKGLVEMRDTIILFGWYVIAAISSLAIYWHLFFRNKNEFIPYSRLKHLNKIFVLGIILIFISNLFLDVDRQGTGNVPPLTIKEALFSTLFWLLAGLVWFRSSMHNFIFRLVITAGLLIRPLSVFIQTPSSLRDEWHFNFTANELAAPAAGMIPLVNFVPWYTNLLGFPIAPILHLVPSQSVMVILCWLLFLEAICLALPTIIAYKIAGKHAALCSFWLMISLMTSRPSINSYFQAFPIRTIFPCLLLGLLVSSVQTLPTFRFRTSIFLGVLSGLALFNNLESGLPCLLALVFTVLLLYRSIWNFTRAVLSIFFGVFLVFGFYLIIVLMSGRALHLSYVIIPLKIVVSGGFFQASMAVGGYHNIFATFFISGMAMSSFLFFRAQKIGSLSLNRIAALMSFSSSWGLIGMVYFSGRSFTSNVLAGSNYALGLLAVSVMIWIFTDAQFVCEFFRFKTQNLYIVSSFFVLIFFYVTTTVLNRMDAVHVLRQAGTEWDEETNRTSNLKSAEQQINRLKIDNQSRPLQVVQIFQLSNILELTTGIEAGLIVADPRYLSMFGEFQDLQCQYILSSEFNIIIEDSQLDDSFEVFSKANPTGSLKDLTFCNESMNLNEIPTLDQDATTRFLKVDVKEK</sequence>
<feature type="transmembrane region" description="Helical" evidence="1">
    <location>
        <begin position="95"/>
        <end position="112"/>
    </location>
</feature>
<keyword evidence="1" id="KW-1133">Transmembrane helix</keyword>
<feature type="transmembrane region" description="Helical" evidence="1">
    <location>
        <begin position="55"/>
        <end position="75"/>
    </location>
</feature>
<name>A0A6J6TRC8_9ZZZZ</name>
<feature type="transmembrane region" description="Helical" evidence="1">
    <location>
        <begin position="437"/>
        <end position="457"/>
    </location>
</feature>
<proteinExistence type="predicted"/>
<feature type="transmembrane region" description="Helical" evidence="1">
    <location>
        <begin position="379"/>
        <end position="401"/>
    </location>
</feature>
<feature type="transmembrane region" description="Helical" evidence="1">
    <location>
        <begin position="124"/>
        <end position="143"/>
    </location>
</feature>
<feature type="transmembrane region" description="Helical" evidence="1">
    <location>
        <begin position="280"/>
        <end position="298"/>
    </location>
</feature>
<feature type="transmembrane region" description="Helical" evidence="1">
    <location>
        <begin position="501"/>
        <end position="520"/>
    </location>
</feature>
<feature type="transmembrane region" description="Helical" evidence="1">
    <location>
        <begin position="225"/>
        <end position="248"/>
    </location>
</feature>
<feature type="transmembrane region" description="Helical" evidence="1">
    <location>
        <begin position="328"/>
        <end position="345"/>
    </location>
</feature>
<keyword evidence="1" id="KW-0812">Transmembrane</keyword>
<evidence type="ECO:0000256" key="1">
    <source>
        <dbReference type="SAM" id="Phobius"/>
    </source>
</evidence>
<feature type="transmembrane region" description="Helical" evidence="1">
    <location>
        <begin position="351"/>
        <end position="372"/>
    </location>
</feature>
<dbReference type="EMBL" id="CAEZZK010000007">
    <property type="protein sequence ID" value="CAB4749656.1"/>
    <property type="molecule type" value="Genomic_DNA"/>
</dbReference>
<feature type="transmembrane region" description="Helical" evidence="1">
    <location>
        <begin position="150"/>
        <end position="169"/>
    </location>
</feature>
<protein>
    <submittedName>
        <fullName evidence="2">Unannotated protein</fullName>
    </submittedName>
</protein>
<feature type="transmembrane region" description="Helical" evidence="1">
    <location>
        <begin position="12"/>
        <end position="30"/>
    </location>
</feature>
<feature type="transmembrane region" description="Helical" evidence="1">
    <location>
        <begin position="189"/>
        <end position="213"/>
    </location>
</feature>
<gene>
    <name evidence="2" type="ORF">UFOPK2855_00083</name>
</gene>
<accession>A0A6J6TRC8</accession>
<feature type="transmembrane region" description="Helical" evidence="1">
    <location>
        <begin position="469"/>
        <end position="489"/>
    </location>
</feature>
<evidence type="ECO:0000313" key="2">
    <source>
        <dbReference type="EMBL" id="CAB4749656.1"/>
    </source>
</evidence>
<organism evidence="2">
    <name type="scientific">freshwater metagenome</name>
    <dbReference type="NCBI Taxonomy" id="449393"/>
    <lineage>
        <taxon>unclassified sequences</taxon>
        <taxon>metagenomes</taxon>
        <taxon>ecological metagenomes</taxon>
    </lineage>
</organism>
<feature type="transmembrane region" description="Helical" evidence="1">
    <location>
        <begin position="407"/>
        <end position="425"/>
    </location>
</feature>
<reference evidence="2" key="1">
    <citation type="submission" date="2020-05" db="EMBL/GenBank/DDBJ databases">
        <authorList>
            <person name="Chiriac C."/>
            <person name="Salcher M."/>
            <person name="Ghai R."/>
            <person name="Kavagutti S V."/>
        </authorList>
    </citation>
    <scope>NUCLEOTIDE SEQUENCE</scope>
</reference>